<reference evidence="1" key="1">
    <citation type="journal article" date="2015" name="Nature">
        <title>Complex archaea that bridge the gap between prokaryotes and eukaryotes.</title>
        <authorList>
            <person name="Spang A."/>
            <person name="Saw J.H."/>
            <person name="Jorgensen S.L."/>
            <person name="Zaremba-Niedzwiedzka K."/>
            <person name="Martijn J."/>
            <person name="Lind A.E."/>
            <person name="van Eijk R."/>
            <person name="Schleper C."/>
            <person name="Guy L."/>
            <person name="Ettema T.J."/>
        </authorList>
    </citation>
    <scope>NUCLEOTIDE SEQUENCE</scope>
</reference>
<name>A0A0F9D894_9ZZZZ</name>
<protein>
    <submittedName>
        <fullName evidence="1">Uncharacterized protein</fullName>
    </submittedName>
</protein>
<accession>A0A0F9D894</accession>
<comment type="caution">
    <text evidence="1">The sequence shown here is derived from an EMBL/GenBank/DDBJ whole genome shotgun (WGS) entry which is preliminary data.</text>
</comment>
<dbReference type="AlphaFoldDB" id="A0A0F9D894"/>
<proteinExistence type="predicted"/>
<sequence length="83" mass="9490">MRGIIRRPIFFDVLCEHDPPGTQPGDDTEGILRVQCWVRKVAAFDPEEAGRKAEKFLTENRGTRSIRVKRWSFSGAPQEGVEF</sequence>
<gene>
    <name evidence="1" type="ORF">LCGC14_2310630</name>
</gene>
<organism evidence="1">
    <name type="scientific">marine sediment metagenome</name>
    <dbReference type="NCBI Taxonomy" id="412755"/>
    <lineage>
        <taxon>unclassified sequences</taxon>
        <taxon>metagenomes</taxon>
        <taxon>ecological metagenomes</taxon>
    </lineage>
</organism>
<dbReference type="EMBL" id="LAZR01032782">
    <property type="protein sequence ID" value="KKL49926.1"/>
    <property type="molecule type" value="Genomic_DNA"/>
</dbReference>
<evidence type="ECO:0000313" key="1">
    <source>
        <dbReference type="EMBL" id="KKL49926.1"/>
    </source>
</evidence>